<feature type="compositionally biased region" description="Low complexity" evidence="1">
    <location>
        <begin position="1"/>
        <end position="11"/>
    </location>
</feature>
<feature type="compositionally biased region" description="Basic and acidic residues" evidence="1">
    <location>
        <begin position="15"/>
        <end position="39"/>
    </location>
</feature>
<proteinExistence type="predicted"/>
<comment type="caution">
    <text evidence="2">The sequence shown here is derived from an EMBL/GenBank/DDBJ whole genome shotgun (WGS) entry which is preliminary data.</text>
</comment>
<dbReference type="AlphaFoldDB" id="A0A644XGL7"/>
<organism evidence="2">
    <name type="scientific">bioreactor metagenome</name>
    <dbReference type="NCBI Taxonomy" id="1076179"/>
    <lineage>
        <taxon>unclassified sequences</taxon>
        <taxon>metagenomes</taxon>
        <taxon>ecological metagenomes</taxon>
    </lineage>
</organism>
<feature type="region of interest" description="Disordered" evidence="1">
    <location>
        <begin position="1"/>
        <end position="47"/>
    </location>
</feature>
<protein>
    <submittedName>
        <fullName evidence="2">Uncharacterized protein</fullName>
    </submittedName>
</protein>
<reference evidence="2" key="1">
    <citation type="submission" date="2019-08" db="EMBL/GenBank/DDBJ databases">
        <authorList>
            <person name="Kucharzyk K."/>
            <person name="Murdoch R.W."/>
            <person name="Higgins S."/>
            <person name="Loffler F."/>
        </authorList>
    </citation>
    <scope>NUCLEOTIDE SEQUENCE</scope>
</reference>
<name>A0A644XGL7_9ZZZZ</name>
<accession>A0A644XGL7</accession>
<evidence type="ECO:0000313" key="2">
    <source>
        <dbReference type="EMBL" id="MPM15372.1"/>
    </source>
</evidence>
<gene>
    <name evidence="2" type="ORF">SDC9_61741</name>
</gene>
<dbReference type="EMBL" id="VSSQ01002432">
    <property type="protein sequence ID" value="MPM15372.1"/>
    <property type="molecule type" value="Genomic_DNA"/>
</dbReference>
<sequence length="47" mass="5258">MLQMDADMADAQNDDGAHEQVHAAVYAKKEERRNREGGPHRKIRGGP</sequence>
<evidence type="ECO:0000256" key="1">
    <source>
        <dbReference type="SAM" id="MobiDB-lite"/>
    </source>
</evidence>